<protein>
    <submittedName>
        <fullName evidence="1">Uncharacterized protein</fullName>
    </submittedName>
</protein>
<dbReference type="AlphaFoldDB" id="A0A4R7Q7Z0"/>
<organism evidence="1 2">
    <name type="scientific">Gelidibacter sediminis</name>
    <dbReference type="NCBI Taxonomy" id="1608710"/>
    <lineage>
        <taxon>Bacteria</taxon>
        <taxon>Pseudomonadati</taxon>
        <taxon>Bacteroidota</taxon>
        <taxon>Flavobacteriia</taxon>
        <taxon>Flavobacteriales</taxon>
        <taxon>Flavobacteriaceae</taxon>
        <taxon>Gelidibacter</taxon>
    </lineage>
</organism>
<keyword evidence="2" id="KW-1185">Reference proteome</keyword>
<gene>
    <name evidence="1" type="ORF">BXY82_1081</name>
</gene>
<dbReference type="Proteomes" id="UP000294689">
    <property type="component" value="Unassembled WGS sequence"/>
</dbReference>
<reference evidence="1 2" key="1">
    <citation type="submission" date="2019-03" db="EMBL/GenBank/DDBJ databases">
        <title>Genomic Encyclopedia of Archaeal and Bacterial Type Strains, Phase II (KMG-II): from individual species to whole genera.</title>
        <authorList>
            <person name="Goeker M."/>
        </authorList>
    </citation>
    <scope>NUCLEOTIDE SEQUENCE [LARGE SCALE GENOMIC DNA]</scope>
    <source>
        <strain evidence="1 2">DSM 28135</strain>
    </source>
</reference>
<comment type="caution">
    <text evidence="1">The sequence shown here is derived from an EMBL/GenBank/DDBJ whole genome shotgun (WGS) entry which is preliminary data.</text>
</comment>
<dbReference type="RefSeq" id="WP_133757108.1">
    <property type="nucleotide sequence ID" value="NZ_SOBW01000007.1"/>
</dbReference>
<evidence type="ECO:0000313" key="1">
    <source>
        <dbReference type="EMBL" id="TDU43664.1"/>
    </source>
</evidence>
<dbReference type="EMBL" id="SOBW01000007">
    <property type="protein sequence ID" value="TDU43664.1"/>
    <property type="molecule type" value="Genomic_DNA"/>
</dbReference>
<dbReference type="OrthoDB" id="1443931at2"/>
<proteinExistence type="predicted"/>
<accession>A0A4R7Q7Z0</accession>
<dbReference type="PROSITE" id="PS51257">
    <property type="entry name" value="PROKAR_LIPOPROTEIN"/>
    <property type="match status" value="1"/>
</dbReference>
<sequence length="174" mass="20136">MKQLVLLCALIIFSCKSEPKIETGTTELQEKDYTIKVEDIEAIQYTEYVLSPDSSEAILDWQPYQDLQSHMELLKAANLSFFRVEQEIMKKFIAELKMQQPPIVTTPAIRSRMTVLETNLLRLQNLSNLDNIKKEDLLEAIKELLIADANLKLQINKKFEKEAQQIQLPVKTQQ</sequence>
<name>A0A4R7Q7Z0_9FLAO</name>
<evidence type="ECO:0000313" key="2">
    <source>
        <dbReference type="Proteomes" id="UP000294689"/>
    </source>
</evidence>